<dbReference type="OrthoDB" id="1411407at2"/>
<evidence type="ECO:0000313" key="2">
    <source>
        <dbReference type="EMBL" id="TWS99222.1"/>
    </source>
</evidence>
<feature type="transmembrane region" description="Helical" evidence="1">
    <location>
        <begin position="334"/>
        <end position="352"/>
    </location>
</feature>
<evidence type="ECO:0000256" key="1">
    <source>
        <dbReference type="SAM" id="Phobius"/>
    </source>
</evidence>
<dbReference type="Proteomes" id="UP000317430">
    <property type="component" value="Unassembled WGS sequence"/>
</dbReference>
<reference evidence="2 3" key="1">
    <citation type="submission" date="2019-08" db="EMBL/GenBank/DDBJ databases">
        <authorList>
            <person name="Lei W."/>
        </authorList>
    </citation>
    <scope>NUCLEOTIDE SEQUENCE [LARGE SCALE GENOMIC DNA]</scope>
    <source>
        <strain evidence="2 3">CCUG 66496</strain>
    </source>
</reference>
<dbReference type="NCBIfam" id="NF033912">
    <property type="entry name" value="msc"/>
    <property type="match status" value="1"/>
</dbReference>
<dbReference type="AlphaFoldDB" id="A0A5C5SG04"/>
<feature type="transmembrane region" description="Helical" evidence="1">
    <location>
        <begin position="12"/>
        <end position="36"/>
    </location>
</feature>
<keyword evidence="1" id="KW-0812">Transmembrane</keyword>
<dbReference type="GO" id="GO:0008381">
    <property type="term" value="F:mechanosensitive monoatomic ion channel activity"/>
    <property type="evidence" value="ECO:0007669"/>
    <property type="project" value="InterPro"/>
</dbReference>
<dbReference type="PANTHER" id="PTHR30221:SF1">
    <property type="entry name" value="SMALL-CONDUCTANCE MECHANOSENSITIVE CHANNEL"/>
    <property type="match status" value="1"/>
</dbReference>
<dbReference type="EMBL" id="VOHL01000001">
    <property type="protein sequence ID" value="TWS99222.1"/>
    <property type="molecule type" value="Genomic_DNA"/>
</dbReference>
<dbReference type="Pfam" id="PF05552">
    <property type="entry name" value="MS_channel_1st_1"/>
    <property type="match status" value="3"/>
</dbReference>
<dbReference type="InterPro" id="IPR008910">
    <property type="entry name" value="MSC_TM_helix"/>
</dbReference>
<gene>
    <name evidence="2" type="ORF">FRX57_03220</name>
</gene>
<sequence length="404" mass="43702">MSTYFENLLTQIVSYLPAALRMIVLILLAIIVANVVKKLVITGLNKLRPLSYLTKWGLVKEGTDEAGLNKTIGQVFYFVTILFFLPAILSGLGVSSVVDPISSMFAKFFGFIPNLIAAGFILFLGFYFCKFIKGLVKNLIINLPIDKWMTKALGQDSKTALTNEAQLADVLSTVVYVLIFVPILATALDTLGVAALSKPIVSLLDQVVGFIPNLITAVLLLAIGGFLAKLIGNLLEKLLETSGINQYSKYLSFDQKEPNYSLSNIIANLVRCVIGVFFFVQAIAVLNLEVLNAIGFSVIAFLPAIISSLLILAIAVVGGNILADFFAKVTNNKFLGEVVRYGLLVLAIFMTLDQLGIAQTIVQSTFTIILSAVAVAFALAFGIGGRDFAAKQLDKLDKTINKDK</sequence>
<feature type="transmembrane region" description="Helical" evidence="1">
    <location>
        <begin position="294"/>
        <end position="322"/>
    </location>
</feature>
<keyword evidence="3" id="KW-1185">Reference proteome</keyword>
<feature type="transmembrane region" description="Helical" evidence="1">
    <location>
        <begin position="104"/>
        <end position="129"/>
    </location>
</feature>
<keyword evidence="1" id="KW-0472">Membrane</keyword>
<feature type="transmembrane region" description="Helical" evidence="1">
    <location>
        <begin position="265"/>
        <end position="288"/>
    </location>
</feature>
<feature type="transmembrane region" description="Helical" evidence="1">
    <location>
        <begin position="167"/>
        <end position="187"/>
    </location>
</feature>
<proteinExistence type="predicted"/>
<keyword evidence="1" id="KW-1133">Transmembrane helix</keyword>
<dbReference type="InterPro" id="IPR045275">
    <property type="entry name" value="MscS_archaea/bacteria_type"/>
</dbReference>
<dbReference type="RefSeq" id="WP_146566570.1">
    <property type="nucleotide sequence ID" value="NZ_VOHL01000001.1"/>
</dbReference>
<protein>
    <submittedName>
        <fullName evidence="2">Uncharacterized protein</fullName>
    </submittedName>
</protein>
<evidence type="ECO:0000313" key="3">
    <source>
        <dbReference type="Proteomes" id="UP000317430"/>
    </source>
</evidence>
<feature type="transmembrane region" description="Helical" evidence="1">
    <location>
        <begin position="207"/>
        <end position="228"/>
    </location>
</feature>
<feature type="transmembrane region" description="Helical" evidence="1">
    <location>
        <begin position="364"/>
        <end position="385"/>
    </location>
</feature>
<dbReference type="Gene3D" id="1.10.287.1260">
    <property type="match status" value="1"/>
</dbReference>
<organism evidence="2 3">
    <name type="scientific">Streptococcus cuniculipharyngis</name>
    <dbReference type="NCBI Taxonomy" id="1562651"/>
    <lineage>
        <taxon>Bacteria</taxon>
        <taxon>Bacillati</taxon>
        <taxon>Bacillota</taxon>
        <taxon>Bacilli</taxon>
        <taxon>Lactobacillales</taxon>
        <taxon>Streptococcaceae</taxon>
        <taxon>Streptococcus</taxon>
    </lineage>
</organism>
<comment type="caution">
    <text evidence="2">The sequence shown here is derived from an EMBL/GenBank/DDBJ whole genome shotgun (WGS) entry which is preliminary data.</text>
</comment>
<name>A0A5C5SG04_9STRE</name>
<dbReference type="PANTHER" id="PTHR30221">
    <property type="entry name" value="SMALL-CONDUCTANCE MECHANOSENSITIVE CHANNEL"/>
    <property type="match status" value="1"/>
</dbReference>
<feature type="transmembrane region" description="Helical" evidence="1">
    <location>
        <begin position="75"/>
        <end position="98"/>
    </location>
</feature>
<accession>A0A5C5SG04</accession>